<organism evidence="2 3">
    <name type="scientific">Falsigemmobacter faecalis</name>
    <dbReference type="NCBI Taxonomy" id="2488730"/>
    <lineage>
        <taxon>Bacteria</taxon>
        <taxon>Pseudomonadati</taxon>
        <taxon>Pseudomonadota</taxon>
        <taxon>Alphaproteobacteria</taxon>
        <taxon>Rhodobacterales</taxon>
        <taxon>Paracoccaceae</taxon>
        <taxon>Falsigemmobacter</taxon>
    </lineage>
</organism>
<dbReference type="RefSeq" id="WP_124966158.1">
    <property type="nucleotide sequence ID" value="NZ_RRAZ01000028.1"/>
</dbReference>
<name>A0A3P3DCC5_9RHOB</name>
<reference evidence="2 3" key="1">
    <citation type="submission" date="2018-11" db="EMBL/GenBank/DDBJ databases">
        <title>Gemmobacter sp. nov., YIM 102744-1 draft genome.</title>
        <authorList>
            <person name="Li G."/>
            <person name="Jiang Y."/>
        </authorList>
    </citation>
    <scope>NUCLEOTIDE SEQUENCE [LARGE SCALE GENOMIC DNA]</scope>
    <source>
        <strain evidence="2 3">YIM 102744-1</strain>
    </source>
</reference>
<proteinExistence type="predicted"/>
<evidence type="ECO:0000259" key="1">
    <source>
        <dbReference type="Pfam" id="PF24243"/>
    </source>
</evidence>
<keyword evidence="3" id="KW-1185">Reference proteome</keyword>
<dbReference type="Pfam" id="PF24243">
    <property type="entry name" value="Phage_tail_C"/>
    <property type="match status" value="1"/>
</dbReference>
<feature type="domain" description="Minor tail protein gp31 C-terminal" evidence="1">
    <location>
        <begin position="128"/>
        <end position="150"/>
    </location>
</feature>
<dbReference type="Proteomes" id="UP000282125">
    <property type="component" value="Unassembled WGS sequence"/>
</dbReference>
<accession>A0A3P3DCC5</accession>
<evidence type="ECO:0000313" key="2">
    <source>
        <dbReference type="EMBL" id="RRH71987.1"/>
    </source>
</evidence>
<dbReference type="OrthoDB" id="7823062at2"/>
<protein>
    <recommendedName>
        <fullName evidence="1">Minor tail protein gp31 C-terminal domain-containing protein</fullName>
    </recommendedName>
</protein>
<dbReference type="AlphaFoldDB" id="A0A3P3DCC5"/>
<sequence length="153" mass="16189">MRQITITPGLARPSVTNISLIRDEPLRVLMGGETLAPYSFTVSQTEGGAPLVEISAMAGILDLEPAALQALGEGASYFYNIWQGDAPARFLCTKGMLTVVPSIVPTGADPATVLLNNFGQQGGPQQLIVLTKSEYDAITAPDPATLYLIREGL</sequence>
<evidence type="ECO:0000313" key="3">
    <source>
        <dbReference type="Proteomes" id="UP000282125"/>
    </source>
</evidence>
<comment type="caution">
    <text evidence="2">The sequence shown here is derived from an EMBL/GenBank/DDBJ whole genome shotgun (WGS) entry which is preliminary data.</text>
</comment>
<dbReference type="EMBL" id="RRAZ01000028">
    <property type="protein sequence ID" value="RRH71987.1"/>
    <property type="molecule type" value="Genomic_DNA"/>
</dbReference>
<dbReference type="InterPro" id="IPR056923">
    <property type="entry name" value="Minor_tail_gp31_C"/>
</dbReference>
<gene>
    <name evidence="2" type="ORF">EG244_15855</name>
</gene>